<dbReference type="Proteomes" id="UP000316639">
    <property type="component" value="Unassembled WGS sequence"/>
</dbReference>
<accession>A0A563ESP8</accession>
<evidence type="ECO:0000313" key="2">
    <source>
        <dbReference type="Proteomes" id="UP000316639"/>
    </source>
</evidence>
<sequence length="117" mass="12361">MTDETRPSALTAQEVAHRYGEFLKSRGFALRRAADELGFTAAGDGASHTVVVVDGRLTDAAVTELAEQANRVVVVLSGAIERPVVHHLTVSGVRVVWWNGTIWNGSGTAYAAGLTTA</sequence>
<keyword evidence="2" id="KW-1185">Reference proteome</keyword>
<dbReference type="AlphaFoldDB" id="A0A563ESP8"/>
<dbReference type="RefSeq" id="WP_146353475.1">
    <property type="nucleotide sequence ID" value="NZ_VOBR01000011.1"/>
</dbReference>
<name>A0A563ESP8_9PSEU</name>
<organism evidence="1 2">
    <name type="scientific">Lentzea tibetensis</name>
    <dbReference type="NCBI Taxonomy" id="2591470"/>
    <lineage>
        <taxon>Bacteria</taxon>
        <taxon>Bacillati</taxon>
        <taxon>Actinomycetota</taxon>
        <taxon>Actinomycetes</taxon>
        <taxon>Pseudonocardiales</taxon>
        <taxon>Pseudonocardiaceae</taxon>
        <taxon>Lentzea</taxon>
    </lineage>
</organism>
<protein>
    <submittedName>
        <fullName evidence="1">Uncharacterized protein</fullName>
    </submittedName>
</protein>
<reference evidence="1 2" key="1">
    <citation type="submission" date="2019-07" db="EMBL/GenBank/DDBJ databases">
        <title>Lentzea xizangensis sp. nov., isolated from Qinghai-Tibetan Plateau Soils.</title>
        <authorList>
            <person name="Huang J."/>
        </authorList>
    </citation>
    <scope>NUCLEOTIDE SEQUENCE [LARGE SCALE GENOMIC DNA]</scope>
    <source>
        <strain evidence="1 2">FXJ1.1311</strain>
    </source>
</reference>
<dbReference type="EMBL" id="VOBR01000011">
    <property type="protein sequence ID" value="TWP50755.1"/>
    <property type="molecule type" value="Genomic_DNA"/>
</dbReference>
<proteinExistence type="predicted"/>
<comment type="caution">
    <text evidence="1">The sequence shown here is derived from an EMBL/GenBank/DDBJ whole genome shotgun (WGS) entry which is preliminary data.</text>
</comment>
<evidence type="ECO:0000313" key="1">
    <source>
        <dbReference type="EMBL" id="TWP50755.1"/>
    </source>
</evidence>
<gene>
    <name evidence="1" type="ORF">FKR81_19310</name>
</gene>